<dbReference type="PANTHER" id="PTHR46246:SF1">
    <property type="entry name" value="GUANOSINE-3',5'-BIS(DIPHOSPHATE) 3'-PYROPHOSPHOHYDROLASE MESH1"/>
    <property type="match status" value="1"/>
</dbReference>
<dbReference type="EMBL" id="JAPDNT010000001">
    <property type="protein sequence ID" value="MCW3473430.1"/>
    <property type="molecule type" value="Genomic_DNA"/>
</dbReference>
<accession>A0AA41YJ13</accession>
<dbReference type="GO" id="GO:0008893">
    <property type="term" value="F:guanosine-3',5'-bis(diphosphate) 3'-diphosphatase activity"/>
    <property type="evidence" value="ECO:0007669"/>
    <property type="project" value="TreeGrafter"/>
</dbReference>
<reference evidence="2" key="1">
    <citation type="submission" date="2022-09" db="EMBL/GenBank/DDBJ databases">
        <title>Rhodovastum sp. nov. RN2-1 isolated from soil in Seongnam, South Korea.</title>
        <authorList>
            <person name="Le N.T."/>
        </authorList>
    </citation>
    <scope>NUCLEOTIDE SEQUENCE</scope>
    <source>
        <strain evidence="2">RN2-1</strain>
    </source>
</reference>
<comment type="caution">
    <text evidence="2">The sequence shown here is derived from an EMBL/GenBank/DDBJ whole genome shotgun (WGS) entry which is preliminary data.</text>
</comment>
<dbReference type="InterPro" id="IPR052194">
    <property type="entry name" value="MESH1"/>
</dbReference>
<evidence type="ECO:0000259" key="1">
    <source>
        <dbReference type="PROSITE" id="PS51831"/>
    </source>
</evidence>
<dbReference type="InterPro" id="IPR003607">
    <property type="entry name" value="HD/PDEase_dom"/>
</dbReference>
<dbReference type="SUPFAM" id="SSF109604">
    <property type="entry name" value="HD-domain/PDEase-like"/>
    <property type="match status" value="1"/>
</dbReference>
<dbReference type="Pfam" id="PF13328">
    <property type="entry name" value="HD_4"/>
    <property type="match status" value="1"/>
</dbReference>
<evidence type="ECO:0000313" key="2">
    <source>
        <dbReference type="EMBL" id="MCW3473430.1"/>
    </source>
</evidence>
<feature type="domain" description="HD" evidence="1">
    <location>
        <begin position="31"/>
        <end position="126"/>
    </location>
</feature>
<proteinExistence type="predicted"/>
<dbReference type="Gene3D" id="1.10.3210.10">
    <property type="entry name" value="Hypothetical protein af1432"/>
    <property type="match status" value="1"/>
</dbReference>
<name>A0AA41YJ13_9PROT</name>
<dbReference type="SMART" id="SM00471">
    <property type="entry name" value="HDc"/>
    <property type="match status" value="1"/>
</dbReference>
<dbReference type="PANTHER" id="PTHR46246">
    <property type="entry name" value="GUANOSINE-3',5'-BIS(DIPHOSPHATE) 3'-PYROPHOSPHOHYDROLASE MESH1"/>
    <property type="match status" value="1"/>
</dbReference>
<keyword evidence="3" id="KW-1185">Reference proteome</keyword>
<reference evidence="2" key="2">
    <citation type="submission" date="2022-10" db="EMBL/GenBank/DDBJ databases">
        <authorList>
            <person name="Trinh H.N."/>
        </authorList>
    </citation>
    <scope>NUCLEOTIDE SEQUENCE</scope>
    <source>
        <strain evidence="2">RN2-1</strain>
    </source>
</reference>
<gene>
    <name evidence="2" type="ORF">OL599_02470</name>
</gene>
<dbReference type="PROSITE" id="PS51831">
    <property type="entry name" value="HD"/>
    <property type="match status" value="1"/>
</dbReference>
<dbReference type="RefSeq" id="WP_264712002.1">
    <property type="nucleotide sequence ID" value="NZ_JAPDNT010000001.1"/>
</dbReference>
<dbReference type="CDD" id="cd00077">
    <property type="entry name" value="HDc"/>
    <property type="match status" value="1"/>
</dbReference>
<protein>
    <submittedName>
        <fullName evidence="2">HD domain-containing protein</fullName>
    </submittedName>
</protein>
<sequence length="182" mass="19812">MQHWVTVLKAAETAAQWHARQRRKGAAQEPYINHLLEVAWLVGEATGGKDPDLVIAALLHDAIEDCQIPRTEIEAAFGADVAALVADVTDDKSLKKEVRKQLQIDHAPGKPMRVKILKLADKTSNLRAIAASPPADWPPQRRLDYVAWACAVAVGLRGTNAWLEERFDAAAADAEQAIQAAA</sequence>
<dbReference type="Proteomes" id="UP001165679">
    <property type="component" value="Unassembled WGS sequence"/>
</dbReference>
<evidence type="ECO:0000313" key="3">
    <source>
        <dbReference type="Proteomes" id="UP001165679"/>
    </source>
</evidence>
<organism evidence="2 3">
    <name type="scientific">Limobrevibacterium gyesilva</name>
    <dbReference type="NCBI Taxonomy" id="2991712"/>
    <lineage>
        <taxon>Bacteria</taxon>
        <taxon>Pseudomonadati</taxon>
        <taxon>Pseudomonadota</taxon>
        <taxon>Alphaproteobacteria</taxon>
        <taxon>Acetobacterales</taxon>
        <taxon>Acetobacteraceae</taxon>
        <taxon>Limobrevibacterium</taxon>
    </lineage>
</organism>
<dbReference type="InterPro" id="IPR006674">
    <property type="entry name" value="HD_domain"/>
</dbReference>
<dbReference type="AlphaFoldDB" id="A0AA41YJ13"/>